<organism evidence="1 2">
    <name type="scientific">Rangifer tarandus platyrhynchus</name>
    <name type="common">Svalbard reindeer</name>
    <dbReference type="NCBI Taxonomy" id="3082113"/>
    <lineage>
        <taxon>Eukaryota</taxon>
        <taxon>Metazoa</taxon>
        <taxon>Chordata</taxon>
        <taxon>Craniata</taxon>
        <taxon>Vertebrata</taxon>
        <taxon>Euteleostomi</taxon>
        <taxon>Mammalia</taxon>
        <taxon>Eutheria</taxon>
        <taxon>Laurasiatheria</taxon>
        <taxon>Artiodactyla</taxon>
        <taxon>Ruminantia</taxon>
        <taxon>Pecora</taxon>
        <taxon>Cervidae</taxon>
        <taxon>Odocoileinae</taxon>
        <taxon>Rangifer</taxon>
    </lineage>
</organism>
<proteinExistence type="predicted"/>
<keyword evidence="2" id="KW-1185">Reference proteome</keyword>
<name>A0ABN8ZHE1_RANTA</name>
<reference evidence="1" key="1">
    <citation type="submission" date="2023-04" db="EMBL/GenBank/DDBJ databases">
        <authorList>
            <consortium name="ELIXIR-Norway"/>
        </authorList>
    </citation>
    <scope>NUCLEOTIDE SEQUENCE [LARGE SCALE GENOMIC DNA]</scope>
</reference>
<gene>
    <name evidence="1" type="ORF">MRATA1EN1_LOCUS22131</name>
</gene>
<evidence type="ECO:0000313" key="1">
    <source>
        <dbReference type="EMBL" id="CAI9173169.1"/>
    </source>
</evidence>
<dbReference type="EMBL" id="OX459969">
    <property type="protein sequence ID" value="CAI9173169.1"/>
    <property type="molecule type" value="Genomic_DNA"/>
</dbReference>
<sequence length="124" mass="13468">MISVRGVIEAVGTDKRVTGECREERWTRPDCPMQGRCGSGKQLGFPGPVRMPPVVLSGVGRRPTSLRSAGVPRGRLARATSILPVFNRETGSEKCFSTIRTVRAQRGWQTIAHGPSQPTACFCT</sequence>
<protein>
    <submittedName>
        <fullName evidence="1">Uncharacterized protein</fullName>
    </submittedName>
</protein>
<dbReference type="Proteomes" id="UP001176941">
    <property type="component" value="Chromosome 33"/>
</dbReference>
<accession>A0ABN8ZHE1</accession>
<evidence type="ECO:0000313" key="2">
    <source>
        <dbReference type="Proteomes" id="UP001176941"/>
    </source>
</evidence>